<evidence type="ECO:0000313" key="5">
    <source>
        <dbReference type="Proteomes" id="UP000050794"/>
    </source>
</evidence>
<dbReference type="SMART" id="SM00552">
    <property type="entry name" value="ADEAMc"/>
    <property type="match status" value="1"/>
</dbReference>
<dbReference type="Pfam" id="PF00035">
    <property type="entry name" value="dsrm"/>
    <property type="match status" value="2"/>
</dbReference>
<protein>
    <submittedName>
        <fullName evidence="6">Double-stranded RNA-specific editase B2</fullName>
    </submittedName>
</protein>
<evidence type="ECO:0000256" key="1">
    <source>
        <dbReference type="PROSITE-ProRule" id="PRU00266"/>
    </source>
</evidence>
<dbReference type="InterPro" id="IPR014720">
    <property type="entry name" value="dsRBD_dom"/>
</dbReference>
<dbReference type="SMART" id="SM00358">
    <property type="entry name" value="DSRM"/>
    <property type="match status" value="3"/>
</dbReference>
<dbReference type="Pfam" id="PF02137">
    <property type="entry name" value="A_deamin"/>
    <property type="match status" value="1"/>
</dbReference>
<dbReference type="GO" id="GO:0005737">
    <property type="term" value="C:cytoplasm"/>
    <property type="evidence" value="ECO:0007669"/>
    <property type="project" value="TreeGrafter"/>
</dbReference>
<dbReference type="GO" id="GO:0003725">
    <property type="term" value="F:double-stranded RNA binding"/>
    <property type="evidence" value="ECO:0007669"/>
    <property type="project" value="TreeGrafter"/>
</dbReference>
<dbReference type="PROSITE" id="PS50141">
    <property type="entry name" value="A_DEAMIN_EDITASE"/>
    <property type="match status" value="1"/>
</dbReference>
<keyword evidence="1" id="KW-0694">RNA-binding</keyword>
<evidence type="ECO:0000259" key="3">
    <source>
        <dbReference type="PROSITE" id="PS50141"/>
    </source>
</evidence>
<dbReference type="EMBL" id="UYWY01022162">
    <property type="protein sequence ID" value="VDM45597.1"/>
    <property type="molecule type" value="Genomic_DNA"/>
</dbReference>
<dbReference type="GO" id="GO:0005730">
    <property type="term" value="C:nucleolus"/>
    <property type="evidence" value="ECO:0007669"/>
    <property type="project" value="TreeGrafter"/>
</dbReference>
<evidence type="ECO:0000313" key="4">
    <source>
        <dbReference type="EMBL" id="VDM45597.1"/>
    </source>
</evidence>
<dbReference type="PROSITE" id="PS50137">
    <property type="entry name" value="DS_RBD"/>
    <property type="match status" value="2"/>
</dbReference>
<dbReference type="GO" id="GO:0006396">
    <property type="term" value="P:RNA processing"/>
    <property type="evidence" value="ECO:0007669"/>
    <property type="project" value="InterPro"/>
</dbReference>
<dbReference type="Gene3D" id="3.30.160.20">
    <property type="match status" value="2"/>
</dbReference>
<accession>A0A183V0K6</accession>
<evidence type="ECO:0000313" key="6">
    <source>
        <dbReference type="WBParaSite" id="TCNE_0001427601-mRNA-1"/>
    </source>
</evidence>
<dbReference type="PANTHER" id="PTHR10910">
    <property type="entry name" value="EUKARYOTE SPECIFIC DSRNA BINDING PROTEIN"/>
    <property type="match status" value="1"/>
</dbReference>
<dbReference type="WBParaSite" id="TCNE_0001427601-mRNA-1">
    <property type="protein sequence ID" value="TCNE_0001427601-mRNA-1"/>
    <property type="gene ID" value="TCNE_0001427601"/>
</dbReference>
<dbReference type="InterPro" id="IPR002466">
    <property type="entry name" value="A_deamin"/>
</dbReference>
<organism evidence="5 6">
    <name type="scientific">Toxocara canis</name>
    <name type="common">Canine roundworm</name>
    <dbReference type="NCBI Taxonomy" id="6265"/>
    <lineage>
        <taxon>Eukaryota</taxon>
        <taxon>Metazoa</taxon>
        <taxon>Ecdysozoa</taxon>
        <taxon>Nematoda</taxon>
        <taxon>Chromadorea</taxon>
        <taxon>Rhabditida</taxon>
        <taxon>Spirurina</taxon>
        <taxon>Ascaridomorpha</taxon>
        <taxon>Ascaridoidea</taxon>
        <taxon>Toxocaridae</taxon>
        <taxon>Toxocara</taxon>
    </lineage>
</organism>
<gene>
    <name evidence="4" type="ORF">TCNE_LOCUS14276</name>
</gene>
<dbReference type="GO" id="GO:0006382">
    <property type="term" value="P:adenosine to inosine editing"/>
    <property type="evidence" value="ECO:0007669"/>
    <property type="project" value="TreeGrafter"/>
</dbReference>
<feature type="domain" description="A to I editase" evidence="3">
    <location>
        <begin position="585"/>
        <end position="753"/>
    </location>
</feature>
<dbReference type="GO" id="GO:0008251">
    <property type="term" value="F:tRNA-specific adenosine deaminase activity"/>
    <property type="evidence" value="ECO:0007669"/>
    <property type="project" value="TreeGrafter"/>
</dbReference>
<name>A0A183V0K6_TOXCA</name>
<dbReference type="CDD" id="cd00048">
    <property type="entry name" value="DSRM_SF"/>
    <property type="match status" value="1"/>
</dbReference>
<sequence length="779" mass="84705">MDGYGFAPGWSKASNMKQQKLGGGYGATQAAQMYYGETAGMTAPGSKYVPLAASGTNENAAAAVYGAAGAGYYGGQYAGYPPIGTSTPGARGGAQRGRGGWLGGRGRGQKSYGYSGFGALGALNNGSQMRVKKEKQYSTAGKTAAMILNELYPDFKDQCTYETLPDMKVPRFLCKFTVQGKNFSADASSKKIAKQLACERALKELRPDIVLDVPSFEEAEAGKRLAAMEANAGGDSEKTAAKKKKSDPLATSNSLHDYFLRLCREKEAETGVHYNPEFSFTELPAASSAKPHLKRFQCTLAMTEQGKVYSHEGVGKAAGKNWVIRQALIELFNVGHTELKAIERRAITLRPGNPVTVLLQALSFYDRTMRVDVDTADGKPPEPNSRFVAKITLDNEKTIIGPEEESKQKAKDAACLKVLTEELELSMPTAEDVTLKRAASVLSPCYALHHLMLKQNRSAPPDLVYSEAVDISEGVGKPPSFKCTLTVSGKDTFEGIGQSKKAAKSAAAEKALIQIFNLDMLSEDALEMFTVKRMKTDEALEFCSDVAEFVRTEYENLCHAQGCPLTTHIAAFVLISPEGERKMVSLGAGRNWVVDGRLLANSQGTVLIHMQSAVLARRGFVLYLHKQFENINDPNCVLERSPNSNKFRLKPGYKVVLYSAFPPVMHRPYGGGKQKLSCYTGNSRAHDVPDSLQTMDEISSTGQVNVMSVQGALLSYVLDPVYITHLCIGSPTHDGHLMQAVLLRFGETRKDELVVKSAHKGIRAQGEMYHDWVDGIGEE</sequence>
<reference evidence="4 5" key="2">
    <citation type="submission" date="2018-11" db="EMBL/GenBank/DDBJ databases">
        <authorList>
            <consortium name="Pathogen Informatics"/>
        </authorList>
    </citation>
    <scope>NUCLEOTIDE SEQUENCE [LARGE SCALE GENOMIC DNA]</scope>
</reference>
<keyword evidence="5" id="KW-1185">Reference proteome</keyword>
<feature type="domain" description="DRBM" evidence="2">
    <location>
        <begin position="443"/>
        <end position="517"/>
    </location>
</feature>
<reference evidence="6" key="1">
    <citation type="submission" date="2016-06" db="UniProtKB">
        <authorList>
            <consortium name="WormBaseParasite"/>
        </authorList>
    </citation>
    <scope>IDENTIFICATION</scope>
</reference>
<dbReference type="PANTHER" id="PTHR10910:SF144">
    <property type="entry name" value="A TO I EDITASE DOMAIN-CONTAINING PROTEIN-RELATED"/>
    <property type="match status" value="1"/>
</dbReference>
<evidence type="ECO:0000259" key="2">
    <source>
        <dbReference type="PROSITE" id="PS50137"/>
    </source>
</evidence>
<dbReference type="Proteomes" id="UP000050794">
    <property type="component" value="Unassembled WGS sequence"/>
</dbReference>
<dbReference type="AlphaFoldDB" id="A0A183V0K6"/>
<dbReference type="GO" id="GO:0003726">
    <property type="term" value="F:double-stranded RNA adenosine deaminase activity"/>
    <property type="evidence" value="ECO:0007669"/>
    <property type="project" value="TreeGrafter"/>
</dbReference>
<feature type="domain" description="DRBM" evidence="2">
    <location>
        <begin position="143"/>
        <end position="207"/>
    </location>
</feature>
<proteinExistence type="predicted"/>
<dbReference type="SUPFAM" id="SSF54768">
    <property type="entry name" value="dsRNA-binding domain-like"/>
    <property type="match status" value="2"/>
</dbReference>